<dbReference type="SUPFAM" id="SSF56176">
    <property type="entry name" value="FAD-binding/transporter-associated domain-like"/>
    <property type="match status" value="1"/>
</dbReference>
<feature type="domain" description="FAD-binding PCMH-type" evidence="3">
    <location>
        <begin position="8"/>
        <end position="175"/>
    </location>
</feature>
<dbReference type="PANTHER" id="PTHR13878:SF53">
    <property type="entry name" value="CYTOKININ DEHYDROGENASE 6"/>
    <property type="match status" value="1"/>
</dbReference>
<comment type="similarity">
    <text evidence="1">Belongs to the oxygen-dependent FAD-linked oxidoreductase family.</text>
</comment>
<dbReference type="InterPro" id="IPR036318">
    <property type="entry name" value="FAD-bd_PCMH-like_sf"/>
</dbReference>
<evidence type="ECO:0000313" key="4">
    <source>
        <dbReference type="EMBL" id="CAB4538933.1"/>
    </source>
</evidence>
<evidence type="ECO:0000259" key="3">
    <source>
        <dbReference type="PROSITE" id="PS51387"/>
    </source>
</evidence>
<proteinExistence type="inferred from homology"/>
<dbReference type="PROSITE" id="PS51387">
    <property type="entry name" value="FAD_PCMH"/>
    <property type="match status" value="1"/>
</dbReference>
<name>A0A6J6BKI5_9ZZZZ</name>
<evidence type="ECO:0000256" key="2">
    <source>
        <dbReference type="ARBA" id="ARBA00023002"/>
    </source>
</evidence>
<dbReference type="InterPro" id="IPR016166">
    <property type="entry name" value="FAD-bd_PCMH"/>
</dbReference>
<reference evidence="4" key="1">
    <citation type="submission" date="2020-05" db="EMBL/GenBank/DDBJ databases">
        <authorList>
            <person name="Chiriac C."/>
            <person name="Salcher M."/>
            <person name="Ghai R."/>
            <person name="Kavagutti S V."/>
        </authorList>
    </citation>
    <scope>NUCLEOTIDE SEQUENCE</scope>
</reference>
<protein>
    <submittedName>
        <fullName evidence="4">Unannotated protein</fullName>
    </submittedName>
</protein>
<dbReference type="AlphaFoldDB" id="A0A6J6BKI5"/>
<evidence type="ECO:0000256" key="1">
    <source>
        <dbReference type="ARBA" id="ARBA00005466"/>
    </source>
</evidence>
<dbReference type="Gene3D" id="3.30.465.10">
    <property type="match status" value="1"/>
</dbReference>
<evidence type="ECO:0000313" key="5">
    <source>
        <dbReference type="EMBL" id="CAB4604172.1"/>
    </source>
</evidence>
<dbReference type="GO" id="GO:0016491">
    <property type="term" value="F:oxidoreductase activity"/>
    <property type="evidence" value="ECO:0007669"/>
    <property type="project" value="UniProtKB-KW"/>
</dbReference>
<dbReference type="InterPro" id="IPR050432">
    <property type="entry name" value="FAD-linked_Oxidoreductases_BP"/>
</dbReference>
<dbReference type="PANTHER" id="PTHR13878">
    <property type="entry name" value="GULONOLACTONE OXIDASE"/>
    <property type="match status" value="1"/>
</dbReference>
<keyword evidence="2" id="KW-0560">Oxidoreductase</keyword>
<dbReference type="EMBL" id="CAEZSN010000031">
    <property type="protein sequence ID" value="CAB4538933.1"/>
    <property type="molecule type" value="Genomic_DNA"/>
</dbReference>
<dbReference type="Pfam" id="PF01565">
    <property type="entry name" value="FAD_binding_4"/>
    <property type="match status" value="1"/>
</dbReference>
<dbReference type="EMBL" id="CAEZUR010000021">
    <property type="protein sequence ID" value="CAB4604172.1"/>
    <property type="molecule type" value="Genomic_DNA"/>
</dbReference>
<dbReference type="InterPro" id="IPR006094">
    <property type="entry name" value="Oxid_FAD_bind_N"/>
</dbReference>
<organism evidence="4">
    <name type="scientific">freshwater metagenome</name>
    <dbReference type="NCBI Taxonomy" id="449393"/>
    <lineage>
        <taxon>unclassified sequences</taxon>
        <taxon>metagenomes</taxon>
        <taxon>ecological metagenomes</taxon>
    </lineage>
</organism>
<dbReference type="GO" id="GO:0071949">
    <property type="term" value="F:FAD binding"/>
    <property type="evidence" value="ECO:0007669"/>
    <property type="project" value="InterPro"/>
</dbReference>
<dbReference type="InterPro" id="IPR016169">
    <property type="entry name" value="FAD-bd_PCMH_sub2"/>
</dbReference>
<sequence length="431" mass="47190">MTVSFGGYLSTPADEKFPNWAEEVPRFLSGGSILATGMSKSYGDIASNAAGTVVSSLGLNRMISFDSELGVLVCEPGVLLHDIQETFVERGWMLPVTPGTSWITVAGAIANDVHGKDHHLAGTFGEHVLNLTVARSDGSLHVCSPSENPELFLATIGGLGLTGFILRATISLKPAAGPFFDTETIPFESLEDFFKLSQETDSQGWQASVGWFDCSTRKAGRGSFTRGNQSLDQLDLTEKKTRKSVNLPITPPFSLVNRVSLDLFNRAYFELQKSGAGKRRMHYQEFYYPLDGVKNWNRIYGPRGFFQYQSVIPMKAAKSATSEMLKVIRKSGQGSFLAVLKTFADREPAGLLSFARHGVTLALDFPNRGESTLALMESLDRIVAEAGGALNPSKDARMSRSMFKAGFPELPRFLLQRDPAFASDFSRRVID</sequence>
<gene>
    <name evidence="4" type="ORF">UFOPK1433_00397</name>
    <name evidence="5" type="ORF">UFOPK1843_00384</name>
</gene>
<accession>A0A6J6BKI5</accession>